<dbReference type="Proteomes" id="UP000252519">
    <property type="component" value="Unassembled WGS sequence"/>
</dbReference>
<evidence type="ECO:0000313" key="4">
    <source>
        <dbReference type="Proteomes" id="UP000252519"/>
    </source>
</evidence>
<keyword evidence="2" id="KW-0732">Signal</keyword>
<feature type="signal peptide" evidence="2">
    <location>
        <begin position="1"/>
        <end position="21"/>
    </location>
</feature>
<evidence type="ECO:0000256" key="2">
    <source>
        <dbReference type="SAM" id="SignalP"/>
    </source>
</evidence>
<keyword evidence="4" id="KW-1185">Reference proteome</keyword>
<organism evidence="3 4">
    <name type="scientific">Ancylostoma caninum</name>
    <name type="common">Dog hookworm</name>
    <dbReference type="NCBI Taxonomy" id="29170"/>
    <lineage>
        <taxon>Eukaryota</taxon>
        <taxon>Metazoa</taxon>
        <taxon>Ecdysozoa</taxon>
        <taxon>Nematoda</taxon>
        <taxon>Chromadorea</taxon>
        <taxon>Rhabditida</taxon>
        <taxon>Rhabditina</taxon>
        <taxon>Rhabditomorpha</taxon>
        <taxon>Strongyloidea</taxon>
        <taxon>Ancylostomatidae</taxon>
        <taxon>Ancylostomatinae</taxon>
        <taxon>Ancylostoma</taxon>
    </lineage>
</organism>
<dbReference type="STRING" id="29170.A0A368GXV2"/>
<proteinExistence type="predicted"/>
<accession>A0A368GXV2</accession>
<gene>
    <name evidence="3" type="ORF">ANCCAN_06167</name>
</gene>
<evidence type="ECO:0000313" key="3">
    <source>
        <dbReference type="EMBL" id="RCN47830.1"/>
    </source>
</evidence>
<comment type="caution">
    <text evidence="3">The sequence shown here is derived from an EMBL/GenBank/DDBJ whole genome shotgun (WGS) entry which is preliminary data.</text>
</comment>
<reference evidence="3 4" key="1">
    <citation type="submission" date="2014-10" db="EMBL/GenBank/DDBJ databases">
        <title>Draft genome of the hookworm Ancylostoma caninum.</title>
        <authorList>
            <person name="Mitreva M."/>
        </authorList>
    </citation>
    <scope>NUCLEOTIDE SEQUENCE [LARGE SCALE GENOMIC DNA]</scope>
    <source>
        <strain evidence="3 4">Baltimore</strain>
    </source>
</reference>
<dbReference type="AlphaFoldDB" id="A0A368GXV2"/>
<name>A0A368GXV2_ANCCA</name>
<evidence type="ECO:0000256" key="1">
    <source>
        <dbReference type="SAM" id="MobiDB-lite"/>
    </source>
</evidence>
<feature type="chain" id="PRO_5016628471" evidence="2">
    <location>
        <begin position="22"/>
        <end position="93"/>
    </location>
</feature>
<feature type="region of interest" description="Disordered" evidence="1">
    <location>
        <begin position="62"/>
        <end position="93"/>
    </location>
</feature>
<sequence>MASGLVLRLITLLLFYQGVFRGTTEATPREEILEKIRELYNHNPQALYQLMHVSPPVTVDPTATTDAPAAKVNKKPRPLHTSSKSLMPTVFFS</sequence>
<dbReference type="OrthoDB" id="10692926at2759"/>
<dbReference type="EMBL" id="JOJR01000056">
    <property type="protein sequence ID" value="RCN47830.1"/>
    <property type="molecule type" value="Genomic_DNA"/>
</dbReference>
<feature type="compositionally biased region" description="Polar residues" evidence="1">
    <location>
        <begin position="80"/>
        <end position="93"/>
    </location>
</feature>
<protein>
    <submittedName>
        <fullName evidence="3">Uncharacterized protein</fullName>
    </submittedName>
</protein>